<dbReference type="PaxDb" id="3708-A0A078IKF9"/>
<dbReference type="AlphaFoldDB" id="A0A078IKF9"/>
<dbReference type="EMBL" id="LK032839">
    <property type="protein sequence ID" value="CDY49528.1"/>
    <property type="molecule type" value="Genomic_DNA"/>
</dbReference>
<keyword evidence="2" id="KW-1185">Reference proteome</keyword>
<protein>
    <submittedName>
        <fullName evidence="1">BnaCnng17520D protein</fullName>
    </submittedName>
</protein>
<sequence length="138" mass="15737">MDDLQGSRPYRTESFILPIGDFEGDYFLRFLTAGNLAYSVVLTADLKPRLVELRRRSVTDGVIGDHIFSDCRKMDLPALPQRMYTLGEEPPTLKSISYHTDDSKLFTALRRALNADKSEELKESKLGVFIKFKELNFG</sequence>
<accession>A0A078IKF9</accession>
<dbReference type="Gramene" id="CDY49528">
    <property type="protein sequence ID" value="CDY49528"/>
    <property type="gene ID" value="GSBRNA2T00093222001"/>
</dbReference>
<evidence type="ECO:0000313" key="2">
    <source>
        <dbReference type="Proteomes" id="UP000028999"/>
    </source>
</evidence>
<dbReference type="Proteomes" id="UP000028999">
    <property type="component" value="Unassembled WGS sequence"/>
</dbReference>
<gene>
    <name evidence="1" type="primary">BnaCnng17520D</name>
    <name evidence="1" type="ORF">GSBRNA2T00093222001</name>
</gene>
<proteinExistence type="predicted"/>
<name>A0A078IKF9_BRANA</name>
<organism evidence="1 2">
    <name type="scientific">Brassica napus</name>
    <name type="common">Rape</name>
    <dbReference type="NCBI Taxonomy" id="3708"/>
    <lineage>
        <taxon>Eukaryota</taxon>
        <taxon>Viridiplantae</taxon>
        <taxon>Streptophyta</taxon>
        <taxon>Embryophyta</taxon>
        <taxon>Tracheophyta</taxon>
        <taxon>Spermatophyta</taxon>
        <taxon>Magnoliopsida</taxon>
        <taxon>eudicotyledons</taxon>
        <taxon>Gunneridae</taxon>
        <taxon>Pentapetalae</taxon>
        <taxon>rosids</taxon>
        <taxon>malvids</taxon>
        <taxon>Brassicales</taxon>
        <taxon>Brassicaceae</taxon>
        <taxon>Brassiceae</taxon>
        <taxon>Brassica</taxon>
    </lineage>
</organism>
<evidence type="ECO:0000313" key="1">
    <source>
        <dbReference type="EMBL" id="CDY49528.1"/>
    </source>
</evidence>
<reference evidence="1 2" key="1">
    <citation type="journal article" date="2014" name="Science">
        <title>Plant genetics. Early allopolyploid evolution in the post-Neolithic Brassica napus oilseed genome.</title>
        <authorList>
            <person name="Chalhoub B."/>
            <person name="Denoeud F."/>
            <person name="Liu S."/>
            <person name="Parkin I.A."/>
            <person name="Tang H."/>
            <person name="Wang X."/>
            <person name="Chiquet J."/>
            <person name="Belcram H."/>
            <person name="Tong C."/>
            <person name="Samans B."/>
            <person name="Correa M."/>
            <person name="Da Silva C."/>
            <person name="Just J."/>
            <person name="Falentin C."/>
            <person name="Koh C.S."/>
            <person name="Le Clainche I."/>
            <person name="Bernard M."/>
            <person name="Bento P."/>
            <person name="Noel B."/>
            <person name="Labadie K."/>
            <person name="Alberti A."/>
            <person name="Charles M."/>
            <person name="Arnaud D."/>
            <person name="Guo H."/>
            <person name="Daviaud C."/>
            <person name="Alamery S."/>
            <person name="Jabbari K."/>
            <person name="Zhao M."/>
            <person name="Edger P.P."/>
            <person name="Chelaifa H."/>
            <person name="Tack D."/>
            <person name="Lassalle G."/>
            <person name="Mestiri I."/>
            <person name="Schnel N."/>
            <person name="Le Paslier M.C."/>
            <person name="Fan G."/>
            <person name="Renault V."/>
            <person name="Bayer P.E."/>
            <person name="Golicz A.A."/>
            <person name="Manoli S."/>
            <person name="Lee T.H."/>
            <person name="Thi V.H."/>
            <person name="Chalabi S."/>
            <person name="Hu Q."/>
            <person name="Fan C."/>
            <person name="Tollenaere R."/>
            <person name="Lu Y."/>
            <person name="Battail C."/>
            <person name="Shen J."/>
            <person name="Sidebottom C.H."/>
            <person name="Wang X."/>
            <person name="Canaguier A."/>
            <person name="Chauveau A."/>
            <person name="Berard A."/>
            <person name="Deniot G."/>
            <person name="Guan M."/>
            <person name="Liu Z."/>
            <person name="Sun F."/>
            <person name="Lim Y.P."/>
            <person name="Lyons E."/>
            <person name="Town C.D."/>
            <person name="Bancroft I."/>
            <person name="Wang X."/>
            <person name="Meng J."/>
            <person name="Ma J."/>
            <person name="Pires J.C."/>
            <person name="King G.J."/>
            <person name="Brunel D."/>
            <person name="Delourme R."/>
            <person name="Renard M."/>
            <person name="Aury J.M."/>
            <person name="Adams K.L."/>
            <person name="Batley J."/>
            <person name="Snowdon R.J."/>
            <person name="Tost J."/>
            <person name="Edwards D."/>
            <person name="Zhou Y."/>
            <person name="Hua W."/>
            <person name="Sharpe A.G."/>
            <person name="Paterson A.H."/>
            <person name="Guan C."/>
            <person name="Wincker P."/>
        </authorList>
    </citation>
    <scope>NUCLEOTIDE SEQUENCE [LARGE SCALE GENOMIC DNA]</scope>
    <source>
        <strain evidence="2">cv. Darmor-bzh</strain>
    </source>
</reference>